<dbReference type="OrthoDB" id="564699at2"/>
<accession>A0A3P3QN05</accession>
<dbReference type="Proteomes" id="UP000276260">
    <property type="component" value="Unassembled WGS sequence"/>
</dbReference>
<dbReference type="AlphaFoldDB" id="A0A3P3QN05"/>
<dbReference type="RefSeq" id="WP_052749419.1">
    <property type="nucleotide sequence ID" value="NZ_LAVS01000090.1"/>
</dbReference>
<evidence type="ECO:0008006" key="3">
    <source>
        <dbReference type="Google" id="ProtNLM"/>
    </source>
</evidence>
<proteinExistence type="predicted"/>
<evidence type="ECO:0000313" key="1">
    <source>
        <dbReference type="EMBL" id="RRJ22596.1"/>
    </source>
</evidence>
<dbReference type="CDD" id="cd19958">
    <property type="entry name" value="pyocin_knob"/>
    <property type="match status" value="1"/>
</dbReference>
<dbReference type="EMBL" id="RRCF01000001">
    <property type="protein sequence ID" value="RRJ22596.1"/>
    <property type="molecule type" value="Genomic_DNA"/>
</dbReference>
<sequence>MAIQPIKFLVSPSATATNGSKTITVTGNIDCSYIYSGTAIALGTRQVVEAVSGTKPDGSGNSTITLRDNWADPTTTAKLIAFNTIEGLAEAIRRAREVVQASEAALSGNISYMGDHSAATGNFPEAPGSGLGSHIYRISVAGTIESRAYAVGELIYYDQYLSQWRSFYEGLGNAASKNVTESRTDTTAGRLLQVGDFGLGKSVALNSVDLNTIVANGFYYCVNCTNRPAAENGYLEVISENSGYARQVYTARGSGVVHQRFIFNGAAQPWRLVFTQATILGAVSQSAGVPTGAIVERGSNANGEFVRFADGTQICWIGSVTRTGVVLNVSSAGGFRNSGNTAGTWTYPSSFVSAPTVHITSLTTNHLMMASNVISPSSFYPLIWSANAVTTDAFWTAIAIGRWY</sequence>
<evidence type="ECO:0000313" key="2">
    <source>
        <dbReference type="Proteomes" id="UP000276260"/>
    </source>
</evidence>
<name>A0A3P3QN05_9GAMM</name>
<gene>
    <name evidence="1" type="ORF">EIK76_00475</name>
</gene>
<reference evidence="1 2" key="1">
    <citation type="submission" date="2018-11" db="EMBL/GenBank/DDBJ databases">
        <title>Draft genome analysis of Rheinheimera mesophila isolated from an industrial waste site.</title>
        <authorList>
            <person name="Yu Q."/>
            <person name="Qi Y."/>
            <person name="Zhang H."/>
            <person name="Lu Y."/>
            <person name="Pu J."/>
        </authorList>
    </citation>
    <scope>NUCLEOTIDE SEQUENCE [LARGE SCALE GENOMIC DNA]</scope>
    <source>
        <strain evidence="1 2">IITR13</strain>
    </source>
</reference>
<comment type="caution">
    <text evidence="1">The sequence shown here is derived from an EMBL/GenBank/DDBJ whole genome shotgun (WGS) entry which is preliminary data.</text>
</comment>
<keyword evidence="2" id="KW-1185">Reference proteome</keyword>
<protein>
    <recommendedName>
        <fullName evidence="3">Tail fiber protein</fullName>
    </recommendedName>
</protein>
<organism evidence="1 2">
    <name type="scientific">Rheinheimera mesophila</name>
    <dbReference type="NCBI Taxonomy" id="1547515"/>
    <lineage>
        <taxon>Bacteria</taxon>
        <taxon>Pseudomonadati</taxon>
        <taxon>Pseudomonadota</taxon>
        <taxon>Gammaproteobacteria</taxon>
        <taxon>Chromatiales</taxon>
        <taxon>Chromatiaceae</taxon>
        <taxon>Rheinheimera</taxon>
    </lineage>
</organism>